<sequence length="113" mass="12852">RQAADADDVAAGLQIFADNIPERYNEIVSNIEEFANLGAALRNLDRAFLTELRENGRISAIIESDIDLILCSFQITLDVVFRVFEQTSLRTHADRPPYRMLWDDLCDAIHAEE</sequence>
<organism evidence="1 2">
    <name type="scientific">Coniosporium uncinatum</name>
    <dbReference type="NCBI Taxonomy" id="93489"/>
    <lineage>
        <taxon>Eukaryota</taxon>
        <taxon>Fungi</taxon>
        <taxon>Dikarya</taxon>
        <taxon>Ascomycota</taxon>
        <taxon>Pezizomycotina</taxon>
        <taxon>Dothideomycetes</taxon>
        <taxon>Dothideomycetes incertae sedis</taxon>
        <taxon>Coniosporium</taxon>
    </lineage>
</organism>
<dbReference type="Proteomes" id="UP001186974">
    <property type="component" value="Unassembled WGS sequence"/>
</dbReference>
<gene>
    <name evidence="1" type="ORF">LTS18_002255</name>
</gene>
<evidence type="ECO:0000313" key="1">
    <source>
        <dbReference type="EMBL" id="KAK3065901.1"/>
    </source>
</evidence>
<accession>A0ACC3DEA1</accession>
<comment type="caution">
    <text evidence="1">The sequence shown here is derived from an EMBL/GenBank/DDBJ whole genome shotgun (WGS) entry which is preliminary data.</text>
</comment>
<keyword evidence="2" id="KW-1185">Reference proteome</keyword>
<evidence type="ECO:0000313" key="2">
    <source>
        <dbReference type="Proteomes" id="UP001186974"/>
    </source>
</evidence>
<feature type="non-terminal residue" evidence="1">
    <location>
        <position position="113"/>
    </location>
</feature>
<name>A0ACC3DEA1_9PEZI</name>
<protein>
    <submittedName>
        <fullName evidence="1">Uncharacterized protein</fullName>
    </submittedName>
</protein>
<proteinExistence type="predicted"/>
<dbReference type="EMBL" id="JAWDJW010006133">
    <property type="protein sequence ID" value="KAK3065901.1"/>
    <property type="molecule type" value="Genomic_DNA"/>
</dbReference>
<feature type="non-terminal residue" evidence="1">
    <location>
        <position position="1"/>
    </location>
</feature>
<reference evidence="1" key="1">
    <citation type="submission" date="2024-09" db="EMBL/GenBank/DDBJ databases">
        <title>Black Yeasts Isolated from many extreme environments.</title>
        <authorList>
            <person name="Coleine C."/>
            <person name="Stajich J.E."/>
            <person name="Selbmann L."/>
        </authorList>
    </citation>
    <scope>NUCLEOTIDE SEQUENCE</scope>
    <source>
        <strain evidence="1">CCFEE 5737</strain>
    </source>
</reference>